<organism evidence="1 2">
    <name type="scientific">Meloidogyne enterolobii</name>
    <name type="common">Root-knot nematode worm</name>
    <name type="synonym">Meloidogyne mayaguensis</name>
    <dbReference type="NCBI Taxonomy" id="390850"/>
    <lineage>
        <taxon>Eukaryota</taxon>
        <taxon>Metazoa</taxon>
        <taxon>Ecdysozoa</taxon>
        <taxon>Nematoda</taxon>
        <taxon>Chromadorea</taxon>
        <taxon>Rhabditida</taxon>
        <taxon>Tylenchina</taxon>
        <taxon>Tylenchomorpha</taxon>
        <taxon>Tylenchoidea</taxon>
        <taxon>Meloidogynidae</taxon>
        <taxon>Meloidogyninae</taxon>
        <taxon>Meloidogyne</taxon>
    </lineage>
</organism>
<proteinExistence type="predicted"/>
<evidence type="ECO:0000313" key="2">
    <source>
        <dbReference type="Proteomes" id="UP000580250"/>
    </source>
</evidence>
<reference evidence="1 2" key="1">
    <citation type="submission" date="2020-08" db="EMBL/GenBank/DDBJ databases">
        <authorList>
            <person name="Koutsovoulos G."/>
            <person name="Danchin GJ E."/>
        </authorList>
    </citation>
    <scope>NUCLEOTIDE SEQUENCE [LARGE SCALE GENOMIC DNA]</scope>
</reference>
<dbReference type="AlphaFoldDB" id="A0A6V7WID6"/>
<name>A0A6V7WID6_MELEN</name>
<dbReference type="EMBL" id="CAJEWN010000605">
    <property type="protein sequence ID" value="CAD2186769.1"/>
    <property type="molecule type" value="Genomic_DNA"/>
</dbReference>
<accession>A0A6V7WID6</accession>
<protein>
    <submittedName>
        <fullName evidence="1">Uncharacterized protein</fullName>
    </submittedName>
</protein>
<comment type="caution">
    <text evidence="1">The sequence shown here is derived from an EMBL/GenBank/DDBJ whole genome shotgun (WGS) entry which is preliminary data.</text>
</comment>
<dbReference type="Proteomes" id="UP000580250">
    <property type="component" value="Unassembled WGS sequence"/>
</dbReference>
<evidence type="ECO:0000313" key="1">
    <source>
        <dbReference type="EMBL" id="CAD2186769.1"/>
    </source>
</evidence>
<sequence>MFKLIGSNHLKLPNDYKGKLDKQSVCLTKFLFKKYGDPDSIVITRKPERAINEEAAILAEQKSVGNKDEVLYLNLDQTIYHYFTKGDLNDLKKCDKIFDNRR</sequence>
<gene>
    <name evidence="1" type="ORF">MENT_LOCUS39293</name>
</gene>